<sequence length="275" mass="30848">MSLKNSERNMLEVIGDQSLLGDVCASLSLPDIVCLSSTSRTVRDAIRDHISENEIAAARHMVMDYGFCLDHLDLLHEYLAKHKIPIKTTEKEKAEGDSGWDNQSLTWGVQAENWDRKVEKYHSAAERKYRGLCQWVISWHATCMDASRQRALIVRPGETIQCDLTFHSSCLSNTCIIQMQVAIDSIDVAGGNRGDVAEVCCSSNSSRTKFSLTAPEEPGLYMIRYMSSWHYSFRQAANEQWPKPLARTPDEFAGSFIAWLRVDPTAAKKPAGNCV</sequence>
<evidence type="ECO:0008006" key="2">
    <source>
        <dbReference type="Google" id="ProtNLM"/>
    </source>
</evidence>
<proteinExistence type="predicted"/>
<name>A0A7S4SUV1_9STRA</name>
<protein>
    <recommendedName>
        <fullName evidence="2">F-box domain-containing protein</fullName>
    </recommendedName>
</protein>
<evidence type="ECO:0000313" key="1">
    <source>
        <dbReference type="EMBL" id="CAE4656361.1"/>
    </source>
</evidence>
<dbReference type="AlphaFoldDB" id="A0A7S4SUV1"/>
<organism evidence="1">
    <name type="scientific">Ditylum brightwellii</name>
    <dbReference type="NCBI Taxonomy" id="49249"/>
    <lineage>
        <taxon>Eukaryota</taxon>
        <taxon>Sar</taxon>
        <taxon>Stramenopiles</taxon>
        <taxon>Ochrophyta</taxon>
        <taxon>Bacillariophyta</taxon>
        <taxon>Mediophyceae</taxon>
        <taxon>Lithodesmiophycidae</taxon>
        <taxon>Lithodesmiales</taxon>
        <taxon>Lithodesmiaceae</taxon>
        <taxon>Ditylum</taxon>
    </lineage>
</organism>
<accession>A0A7S4SUV1</accession>
<reference evidence="1" key="1">
    <citation type="submission" date="2021-01" db="EMBL/GenBank/DDBJ databases">
        <authorList>
            <person name="Corre E."/>
            <person name="Pelletier E."/>
            <person name="Niang G."/>
            <person name="Scheremetjew M."/>
            <person name="Finn R."/>
            <person name="Kale V."/>
            <person name="Holt S."/>
            <person name="Cochrane G."/>
            <person name="Meng A."/>
            <person name="Brown T."/>
            <person name="Cohen L."/>
        </authorList>
    </citation>
    <scope>NUCLEOTIDE SEQUENCE</scope>
    <source>
        <strain evidence="1">GSO104</strain>
    </source>
</reference>
<gene>
    <name evidence="1" type="ORF">DBRI00130_LOCUS39423</name>
</gene>
<dbReference type="EMBL" id="HBNS01054326">
    <property type="protein sequence ID" value="CAE4656361.1"/>
    <property type="molecule type" value="Transcribed_RNA"/>
</dbReference>